<accession>A0ABN9CZT5</accession>
<evidence type="ECO:0000259" key="2">
    <source>
        <dbReference type="Pfam" id="PF10505"/>
    </source>
</evidence>
<evidence type="ECO:0000313" key="3">
    <source>
        <dbReference type="EMBL" id="CAI9564981.1"/>
    </source>
</evidence>
<dbReference type="Proteomes" id="UP001162483">
    <property type="component" value="Unassembled WGS sequence"/>
</dbReference>
<dbReference type="EMBL" id="CATNWA010013358">
    <property type="protein sequence ID" value="CAI9564981.1"/>
    <property type="molecule type" value="Genomic_DNA"/>
</dbReference>
<feature type="domain" description="Little elongation complex subunit 2 C-terminal" evidence="2">
    <location>
        <begin position="20"/>
        <end position="192"/>
    </location>
</feature>
<evidence type="ECO:0000256" key="1">
    <source>
        <dbReference type="SAM" id="SignalP"/>
    </source>
</evidence>
<dbReference type="Pfam" id="PF10505">
    <property type="entry name" value="NARG2_C"/>
    <property type="match status" value="1"/>
</dbReference>
<sequence>MTSSCCFRALFILILQQGAEMLKKVTKKQTPVFVLTKMDYQYCYGVESLTDSESCRLWTESLVHSNCTLYVGHVDAFTSKFFMLEEVTAQKLKEKVSAFKPANCLNILRHILKWLIRLQDGSYLLSHASKDSSVCLYKSSTDKTSGTYNLHEAHSNLPQAPSSLSVPWVPLNPNLLLRYHIHHGRPPCTFPPVPAVNAGNPKMNLAKKQPLP</sequence>
<gene>
    <name evidence="3" type="ORF">SPARVUS_LOCUS6009684</name>
</gene>
<keyword evidence="1" id="KW-0732">Signal</keyword>
<protein>
    <recommendedName>
        <fullName evidence="2">Little elongation complex subunit 2 C-terminal domain-containing protein</fullName>
    </recommendedName>
</protein>
<keyword evidence="4" id="KW-1185">Reference proteome</keyword>
<feature type="signal peptide" evidence="1">
    <location>
        <begin position="1"/>
        <end position="21"/>
    </location>
</feature>
<evidence type="ECO:0000313" key="4">
    <source>
        <dbReference type="Proteomes" id="UP001162483"/>
    </source>
</evidence>
<comment type="caution">
    <text evidence="3">The sequence shown here is derived from an EMBL/GenBank/DDBJ whole genome shotgun (WGS) entry which is preliminary data.</text>
</comment>
<name>A0ABN9CZT5_9NEOB</name>
<organism evidence="3 4">
    <name type="scientific">Staurois parvus</name>
    <dbReference type="NCBI Taxonomy" id="386267"/>
    <lineage>
        <taxon>Eukaryota</taxon>
        <taxon>Metazoa</taxon>
        <taxon>Chordata</taxon>
        <taxon>Craniata</taxon>
        <taxon>Vertebrata</taxon>
        <taxon>Euteleostomi</taxon>
        <taxon>Amphibia</taxon>
        <taxon>Batrachia</taxon>
        <taxon>Anura</taxon>
        <taxon>Neobatrachia</taxon>
        <taxon>Ranoidea</taxon>
        <taxon>Ranidae</taxon>
        <taxon>Staurois</taxon>
    </lineage>
</organism>
<dbReference type="InterPro" id="IPR019535">
    <property type="entry name" value="ICE2_C"/>
</dbReference>
<proteinExistence type="predicted"/>
<dbReference type="PANTHER" id="PTHR14633:SF3">
    <property type="entry name" value="LITTLE ELONGATION COMPLEX SUBUNIT 2"/>
    <property type="match status" value="1"/>
</dbReference>
<feature type="chain" id="PRO_5046884972" description="Little elongation complex subunit 2 C-terminal domain-containing protein" evidence="1">
    <location>
        <begin position="22"/>
        <end position="212"/>
    </location>
</feature>
<reference evidence="3" key="1">
    <citation type="submission" date="2023-05" db="EMBL/GenBank/DDBJ databases">
        <authorList>
            <person name="Stuckert A."/>
        </authorList>
    </citation>
    <scope>NUCLEOTIDE SEQUENCE</scope>
</reference>
<dbReference type="PANTHER" id="PTHR14633">
    <property type="entry name" value="LITTLE ELONGATION COMPLEX SUBUNIT 2"/>
    <property type="match status" value="1"/>
</dbReference>